<keyword evidence="2" id="KW-0489">Methyltransferase</keyword>
<dbReference type="AlphaFoldDB" id="A0A1I1X964"/>
<proteinExistence type="predicted"/>
<feature type="domain" description="Methyltransferase type 11" evidence="1">
    <location>
        <begin position="50"/>
        <end position="148"/>
    </location>
</feature>
<dbReference type="InterPro" id="IPR013216">
    <property type="entry name" value="Methyltransf_11"/>
</dbReference>
<dbReference type="PANTHER" id="PTHR43591">
    <property type="entry name" value="METHYLTRANSFERASE"/>
    <property type="match status" value="1"/>
</dbReference>
<organism evidence="2 3">
    <name type="scientific">Dyella marensis</name>
    <dbReference type="NCBI Taxonomy" id="500610"/>
    <lineage>
        <taxon>Bacteria</taxon>
        <taxon>Pseudomonadati</taxon>
        <taxon>Pseudomonadota</taxon>
        <taxon>Gammaproteobacteria</taxon>
        <taxon>Lysobacterales</taxon>
        <taxon>Rhodanobacteraceae</taxon>
        <taxon>Dyella</taxon>
    </lineage>
</organism>
<keyword evidence="3" id="KW-1185">Reference proteome</keyword>
<dbReference type="CDD" id="cd02440">
    <property type="entry name" value="AdoMet_MTases"/>
    <property type="match status" value="1"/>
</dbReference>
<dbReference type="InterPro" id="IPR029063">
    <property type="entry name" value="SAM-dependent_MTases_sf"/>
</dbReference>
<reference evidence="3" key="1">
    <citation type="submission" date="2016-10" db="EMBL/GenBank/DDBJ databases">
        <authorList>
            <person name="Varghese N."/>
            <person name="Submissions S."/>
        </authorList>
    </citation>
    <scope>NUCLEOTIDE SEQUENCE [LARGE SCALE GENOMIC DNA]</scope>
    <source>
        <strain evidence="3">UNC178MFTsu3.1</strain>
    </source>
</reference>
<dbReference type="SUPFAM" id="SSF53335">
    <property type="entry name" value="S-adenosyl-L-methionine-dependent methyltransferases"/>
    <property type="match status" value="1"/>
</dbReference>
<dbReference type="RefSeq" id="WP_026634203.1">
    <property type="nucleotide sequence ID" value="NZ_FONH01000001.1"/>
</dbReference>
<keyword evidence="2" id="KW-0808">Transferase</keyword>
<dbReference type="GO" id="GO:0032259">
    <property type="term" value="P:methylation"/>
    <property type="evidence" value="ECO:0007669"/>
    <property type="project" value="UniProtKB-KW"/>
</dbReference>
<dbReference type="Pfam" id="PF08241">
    <property type="entry name" value="Methyltransf_11"/>
    <property type="match status" value="1"/>
</dbReference>
<dbReference type="STRING" id="500610.SAMN02799615_00157"/>
<sequence length="231" mass="25544">MTRPLILEPEAAYALWAASYPAHAHNPVMQAEERAMLALLPADLREHAVLDAGCGSGRYLRHAARRGATRLTGVDLSVPMLDRAYDELAELRPEVELSLLRGSVVELPVDDAWADFTVSGLVLGHIEDLPRALAELRRATRPGGTLLCSDFHPTGHALGWLRDFKAGGERYAARHTPHLYSHWHRACAALDLVIEEVREPMLDPADIPAGAHFDPIALHVPVALVFRLRRY</sequence>
<dbReference type="EMBL" id="FONH01000001">
    <property type="protein sequence ID" value="SFE03721.1"/>
    <property type="molecule type" value="Genomic_DNA"/>
</dbReference>
<dbReference type="Proteomes" id="UP000199477">
    <property type="component" value="Unassembled WGS sequence"/>
</dbReference>
<evidence type="ECO:0000313" key="2">
    <source>
        <dbReference type="EMBL" id="SFE03721.1"/>
    </source>
</evidence>
<gene>
    <name evidence="2" type="ORF">SAMN02799615_00157</name>
</gene>
<accession>A0A1I1X964</accession>
<dbReference type="GO" id="GO:0008757">
    <property type="term" value="F:S-adenosylmethionine-dependent methyltransferase activity"/>
    <property type="evidence" value="ECO:0007669"/>
    <property type="project" value="InterPro"/>
</dbReference>
<name>A0A1I1X964_9GAMM</name>
<evidence type="ECO:0000259" key="1">
    <source>
        <dbReference type="Pfam" id="PF08241"/>
    </source>
</evidence>
<evidence type="ECO:0000313" key="3">
    <source>
        <dbReference type="Proteomes" id="UP000199477"/>
    </source>
</evidence>
<protein>
    <submittedName>
        <fullName evidence="2">Malonyl-CoA O-methyltransferase</fullName>
    </submittedName>
</protein>
<dbReference type="Gene3D" id="3.40.50.150">
    <property type="entry name" value="Vaccinia Virus protein VP39"/>
    <property type="match status" value="1"/>
</dbReference>